<dbReference type="OrthoDB" id="9800501at2"/>
<reference evidence="2 3" key="1">
    <citation type="submission" date="2015-03" db="EMBL/GenBank/DDBJ databases">
        <title>Draft genome sequence of Elstera litoralis.</title>
        <authorList>
            <person name="Rahalkar M.C."/>
            <person name="Dhakephalkar P.K."/>
            <person name="Pore S.D."/>
            <person name="Arora P."/>
            <person name="Kapse N.G."/>
            <person name="Pandit P.S."/>
        </authorList>
    </citation>
    <scope>NUCLEOTIDE SEQUENCE [LARGE SCALE GENOMIC DNA]</scope>
    <source>
        <strain evidence="2 3">Dia-1</strain>
    </source>
</reference>
<dbReference type="EMBL" id="LAJY01000820">
    <property type="protein sequence ID" value="KJV07468.1"/>
    <property type="molecule type" value="Genomic_DNA"/>
</dbReference>
<dbReference type="AlphaFoldDB" id="A0A0F3ILQ7"/>
<accession>A0A0F3ILQ7</accession>
<organism evidence="2 3">
    <name type="scientific">Elstera litoralis</name>
    <dbReference type="NCBI Taxonomy" id="552518"/>
    <lineage>
        <taxon>Bacteria</taxon>
        <taxon>Pseudomonadati</taxon>
        <taxon>Pseudomonadota</taxon>
        <taxon>Alphaproteobacteria</taxon>
        <taxon>Rhodospirillales</taxon>
        <taxon>Rhodospirillaceae</taxon>
        <taxon>Elstera</taxon>
    </lineage>
</organism>
<feature type="non-terminal residue" evidence="2">
    <location>
        <position position="1"/>
    </location>
</feature>
<evidence type="ECO:0008006" key="4">
    <source>
        <dbReference type="Google" id="ProtNLM"/>
    </source>
</evidence>
<dbReference type="PANTHER" id="PTHR35869">
    <property type="entry name" value="OUTER-MEMBRANE LIPOPROTEIN CARRIER PROTEIN"/>
    <property type="match status" value="1"/>
</dbReference>
<dbReference type="Proteomes" id="UP000033774">
    <property type="component" value="Unassembled WGS sequence"/>
</dbReference>
<dbReference type="RefSeq" id="WP_045777430.1">
    <property type="nucleotide sequence ID" value="NZ_LAJY01000820.1"/>
</dbReference>
<name>A0A0F3ILQ7_9PROT</name>
<evidence type="ECO:0000313" key="3">
    <source>
        <dbReference type="Proteomes" id="UP000033774"/>
    </source>
</evidence>
<evidence type="ECO:0000256" key="1">
    <source>
        <dbReference type="ARBA" id="ARBA00022729"/>
    </source>
</evidence>
<comment type="caution">
    <text evidence="2">The sequence shown here is derived from an EMBL/GenBank/DDBJ whole genome shotgun (WGS) entry which is preliminary data.</text>
</comment>
<proteinExistence type="predicted"/>
<dbReference type="PANTHER" id="PTHR35869:SF1">
    <property type="entry name" value="OUTER-MEMBRANE LIPOPROTEIN CARRIER PROTEIN"/>
    <property type="match status" value="1"/>
</dbReference>
<dbReference type="Gene3D" id="2.50.20.10">
    <property type="entry name" value="Lipoprotein localisation LolA/LolB/LppX"/>
    <property type="match status" value="1"/>
</dbReference>
<dbReference type="InterPro" id="IPR004564">
    <property type="entry name" value="OM_lipoprot_carrier_LolA-like"/>
</dbReference>
<gene>
    <name evidence="2" type="ORF">VZ95_19980</name>
</gene>
<dbReference type="CDD" id="cd16325">
    <property type="entry name" value="LolA"/>
    <property type="match status" value="1"/>
</dbReference>
<protein>
    <recommendedName>
        <fullName evidence="4">Outer membrane lipoprotein carrier protein LolA</fullName>
    </recommendedName>
</protein>
<evidence type="ECO:0000313" key="2">
    <source>
        <dbReference type="EMBL" id="KJV07468.1"/>
    </source>
</evidence>
<dbReference type="Pfam" id="PF03548">
    <property type="entry name" value="LolA"/>
    <property type="match status" value="1"/>
</dbReference>
<keyword evidence="3" id="KW-1185">Reference proteome</keyword>
<keyword evidence="1" id="KW-0732">Signal</keyword>
<sequence length="161" mass="18201">FLQITDNGAIARGAVFIQRPGKMRFDYAPPSPVVMVADGTLLTFHDRELNETTSLPLSSTPVAFLLRDKVRLSQDLTVTKIDRGPGVLRVSVRETDDPEQGELTIQFSEAPFRLEQWAVLDSQNRLTKVTLIEARAGDPINPKVFEFRDPKFFNQPVERFN</sequence>
<dbReference type="InterPro" id="IPR029046">
    <property type="entry name" value="LolA/LolB/LppX"/>
</dbReference>
<dbReference type="SUPFAM" id="SSF89392">
    <property type="entry name" value="Prokaryotic lipoproteins and lipoprotein localization factors"/>
    <property type="match status" value="1"/>
</dbReference>